<accession>A0ABY1NLV0</accession>
<evidence type="ECO:0008006" key="4">
    <source>
        <dbReference type="Google" id="ProtNLM"/>
    </source>
</evidence>
<dbReference type="PROSITE" id="PS51257">
    <property type="entry name" value="PROKAR_LIPOPROTEIN"/>
    <property type="match status" value="1"/>
</dbReference>
<name>A0ABY1NLV0_9RHOB</name>
<sequence length="178" mass="20096">MIANLRVGLSLLVTVVLMACGAPQEKAPADVGGLAQALISLDPTVDPAEAARAAEISYNYSLVLRRDYNVTDSALMHNAKVNQGRRPRGLCWHWADDLQTRLRQEEFETLDMHRAIANHDTILIEHSTVVMSARGGKMREGIVLDPWRYGGYLFWSPVLEDSRYNWEERHVVQAGRKR</sequence>
<feature type="chain" id="PRO_5046328099" description="Lipoprotein" evidence="1">
    <location>
        <begin position="20"/>
        <end position="178"/>
    </location>
</feature>
<organism evidence="2 3">
    <name type="scientific">Shimia sagamensis</name>
    <dbReference type="NCBI Taxonomy" id="1566352"/>
    <lineage>
        <taxon>Bacteria</taxon>
        <taxon>Pseudomonadati</taxon>
        <taxon>Pseudomonadota</taxon>
        <taxon>Alphaproteobacteria</taxon>
        <taxon>Rhodobacterales</taxon>
        <taxon>Roseobacteraceae</taxon>
    </lineage>
</organism>
<keyword evidence="3" id="KW-1185">Reference proteome</keyword>
<reference evidence="2 3" key="1">
    <citation type="submission" date="2017-05" db="EMBL/GenBank/DDBJ databases">
        <authorList>
            <person name="Varghese N."/>
            <person name="Submissions S."/>
        </authorList>
    </citation>
    <scope>NUCLEOTIDE SEQUENCE [LARGE SCALE GENOMIC DNA]</scope>
    <source>
        <strain evidence="2 3">DSM 29734</strain>
    </source>
</reference>
<dbReference type="EMBL" id="FXTY01000002">
    <property type="protein sequence ID" value="SMP13225.1"/>
    <property type="molecule type" value="Genomic_DNA"/>
</dbReference>
<evidence type="ECO:0000256" key="1">
    <source>
        <dbReference type="SAM" id="SignalP"/>
    </source>
</evidence>
<keyword evidence="1" id="KW-0732">Signal</keyword>
<dbReference type="Proteomes" id="UP001157961">
    <property type="component" value="Unassembled WGS sequence"/>
</dbReference>
<evidence type="ECO:0000313" key="2">
    <source>
        <dbReference type="EMBL" id="SMP13225.1"/>
    </source>
</evidence>
<comment type="caution">
    <text evidence="2">The sequence shown here is derived from an EMBL/GenBank/DDBJ whole genome shotgun (WGS) entry which is preliminary data.</text>
</comment>
<gene>
    <name evidence="2" type="ORF">SAMN06265373_102457</name>
</gene>
<protein>
    <recommendedName>
        <fullName evidence="4">Lipoprotein</fullName>
    </recommendedName>
</protein>
<feature type="signal peptide" evidence="1">
    <location>
        <begin position="1"/>
        <end position="19"/>
    </location>
</feature>
<proteinExistence type="predicted"/>
<evidence type="ECO:0000313" key="3">
    <source>
        <dbReference type="Proteomes" id="UP001157961"/>
    </source>
</evidence>
<dbReference type="RefSeq" id="WP_283425195.1">
    <property type="nucleotide sequence ID" value="NZ_FXTY01000002.1"/>
</dbReference>